<sequence length="175" mass="19988">MDSIFGDIEQVGFYSIPHLMIQLVSKCRVNGSGAMRYFAVIGWAVILGVLTCDLSLNGLFYRQAIHFSINPHPDFFELFKLDLRFVHSHWTIIKLGHFIGFAIMDALLWNMTRKRGASALLSIAFAVSTEILQLYFNRDGRIYDMLIDSAGVLASYYIPLIHRMVFGNYAKSFHK</sequence>
<organism evidence="3 4">
    <name type="scientific">Paenibacillus cremeus</name>
    <dbReference type="NCBI Taxonomy" id="2163881"/>
    <lineage>
        <taxon>Bacteria</taxon>
        <taxon>Bacillati</taxon>
        <taxon>Bacillota</taxon>
        <taxon>Bacilli</taxon>
        <taxon>Bacillales</taxon>
        <taxon>Paenibacillaceae</taxon>
        <taxon>Paenibacillus</taxon>
    </lineage>
</organism>
<dbReference type="AlphaFoldDB" id="A0A559KHZ4"/>
<keyword evidence="1" id="KW-0472">Membrane</keyword>
<dbReference type="Pfam" id="PF04892">
    <property type="entry name" value="VanZ"/>
    <property type="match status" value="1"/>
</dbReference>
<keyword evidence="4" id="KW-1185">Reference proteome</keyword>
<keyword evidence="1" id="KW-0812">Transmembrane</keyword>
<feature type="transmembrane region" description="Helical" evidence="1">
    <location>
        <begin position="89"/>
        <end position="109"/>
    </location>
</feature>
<feature type="transmembrane region" description="Helical" evidence="1">
    <location>
        <begin position="37"/>
        <end position="61"/>
    </location>
</feature>
<feature type="transmembrane region" description="Helical" evidence="1">
    <location>
        <begin position="116"/>
        <end position="136"/>
    </location>
</feature>
<reference evidence="3 4" key="1">
    <citation type="submission" date="2019-07" db="EMBL/GenBank/DDBJ databases">
        <authorList>
            <person name="Kim J."/>
        </authorList>
    </citation>
    <scope>NUCLEOTIDE SEQUENCE [LARGE SCALE GENOMIC DNA]</scope>
    <source>
        <strain evidence="3 4">JC52</strain>
    </source>
</reference>
<evidence type="ECO:0000313" key="3">
    <source>
        <dbReference type="EMBL" id="TVY11753.1"/>
    </source>
</evidence>
<evidence type="ECO:0000256" key="1">
    <source>
        <dbReference type="SAM" id="Phobius"/>
    </source>
</evidence>
<dbReference type="Proteomes" id="UP000317036">
    <property type="component" value="Unassembled WGS sequence"/>
</dbReference>
<dbReference type="EMBL" id="VNJI01000001">
    <property type="protein sequence ID" value="TVY11753.1"/>
    <property type="molecule type" value="Genomic_DNA"/>
</dbReference>
<dbReference type="NCBIfam" id="NF037970">
    <property type="entry name" value="vanZ_1"/>
    <property type="match status" value="1"/>
</dbReference>
<evidence type="ECO:0000259" key="2">
    <source>
        <dbReference type="Pfam" id="PF04892"/>
    </source>
</evidence>
<proteinExistence type="predicted"/>
<name>A0A559KHZ4_9BACL</name>
<protein>
    <submittedName>
        <fullName evidence="3">VanZ family protein</fullName>
    </submittedName>
</protein>
<dbReference type="InterPro" id="IPR006976">
    <property type="entry name" value="VanZ-like"/>
</dbReference>
<comment type="caution">
    <text evidence="3">The sequence shown here is derived from an EMBL/GenBank/DDBJ whole genome shotgun (WGS) entry which is preliminary data.</text>
</comment>
<gene>
    <name evidence="3" type="ORF">FPZ49_00200</name>
</gene>
<feature type="transmembrane region" description="Helical" evidence="1">
    <location>
        <begin position="142"/>
        <end position="161"/>
    </location>
</feature>
<dbReference type="OrthoDB" id="2659829at2"/>
<evidence type="ECO:0000313" key="4">
    <source>
        <dbReference type="Proteomes" id="UP000317036"/>
    </source>
</evidence>
<accession>A0A559KHZ4</accession>
<keyword evidence="1" id="KW-1133">Transmembrane helix</keyword>
<feature type="domain" description="VanZ-like" evidence="2">
    <location>
        <begin position="85"/>
        <end position="159"/>
    </location>
</feature>